<evidence type="ECO:0000313" key="3">
    <source>
        <dbReference type="EMBL" id="RFU28843.1"/>
    </source>
</evidence>
<dbReference type="Proteomes" id="UP000258309">
    <property type="component" value="Unassembled WGS sequence"/>
</dbReference>
<feature type="compositionally biased region" description="Low complexity" evidence="1">
    <location>
        <begin position="200"/>
        <end position="218"/>
    </location>
</feature>
<keyword evidence="4" id="KW-1185">Reference proteome</keyword>
<feature type="non-terminal residue" evidence="3">
    <location>
        <position position="1"/>
    </location>
</feature>
<protein>
    <recommendedName>
        <fullName evidence="5">Extracellular membrane protein CFEM domain-containing protein</fullName>
    </recommendedName>
</protein>
<feature type="non-terminal residue" evidence="3">
    <location>
        <position position="263"/>
    </location>
</feature>
<dbReference type="EMBL" id="NCSJ02000148">
    <property type="protein sequence ID" value="RFU28843.1"/>
    <property type="molecule type" value="Genomic_DNA"/>
</dbReference>
<dbReference type="OrthoDB" id="5427833at2759"/>
<feature type="region of interest" description="Disordered" evidence="1">
    <location>
        <begin position="190"/>
        <end position="228"/>
    </location>
</feature>
<evidence type="ECO:0000256" key="2">
    <source>
        <dbReference type="SAM" id="SignalP"/>
    </source>
</evidence>
<evidence type="ECO:0000256" key="1">
    <source>
        <dbReference type="SAM" id="MobiDB-lite"/>
    </source>
</evidence>
<dbReference type="STRING" id="5539.A0A3E2H6Z1"/>
<reference evidence="3 4" key="1">
    <citation type="submission" date="2018-05" db="EMBL/GenBank/DDBJ databases">
        <title>Draft genome sequence of Scytalidium lignicola DSM 105466, a ubiquitous saprotrophic fungus.</title>
        <authorList>
            <person name="Buettner E."/>
            <person name="Gebauer A.M."/>
            <person name="Hofrichter M."/>
            <person name="Liers C."/>
            <person name="Kellner H."/>
        </authorList>
    </citation>
    <scope>NUCLEOTIDE SEQUENCE [LARGE SCALE GENOMIC DNA]</scope>
    <source>
        <strain evidence="3 4">DSM 105466</strain>
    </source>
</reference>
<feature type="chain" id="PRO_5017768596" description="Extracellular membrane protein CFEM domain-containing protein" evidence="2">
    <location>
        <begin position="26"/>
        <end position="263"/>
    </location>
</feature>
<accession>A0A3E2H6Z1</accession>
<dbReference type="OMA" id="FMCASFA"/>
<evidence type="ECO:0008006" key="5">
    <source>
        <dbReference type="Google" id="ProtNLM"/>
    </source>
</evidence>
<proteinExistence type="predicted"/>
<keyword evidence="2" id="KW-0732">Signal</keyword>
<dbReference type="AlphaFoldDB" id="A0A3E2H6Z1"/>
<name>A0A3E2H6Z1_SCYLI</name>
<evidence type="ECO:0000313" key="4">
    <source>
        <dbReference type="Proteomes" id="UP000258309"/>
    </source>
</evidence>
<gene>
    <name evidence="3" type="ORF">B7463_g7483</name>
</gene>
<comment type="caution">
    <text evidence="3">The sequence shown here is derived from an EMBL/GenBank/DDBJ whole genome shotgun (WGS) entry which is preliminary data.</text>
</comment>
<sequence length="263" mass="26999">MGFRKRRERYSLFFSLPFLFPLADALSLANFQEITSNKIPLACQLAYDAQIPTCQVSDFKEGCSRGCEEALASIANFVSIACAGTSVKSKTLLGIVQDGGIIEALCGTSSQATTAAMTTTTTSSRQVTSAASTSKSTSSSIVVVTTTTQTTTTTSAVPVSSTILSQTSTTSTSSTISTVIASTTTSAPDSVNAGGAVVDTTSSTSTTSKAASSTHTQTNQNGAGNGDPFDVDIASENGADRMLQASKISSLVAVAFTILLLTW</sequence>
<organism evidence="3 4">
    <name type="scientific">Scytalidium lignicola</name>
    <name type="common">Hyphomycete</name>
    <dbReference type="NCBI Taxonomy" id="5539"/>
    <lineage>
        <taxon>Eukaryota</taxon>
        <taxon>Fungi</taxon>
        <taxon>Dikarya</taxon>
        <taxon>Ascomycota</taxon>
        <taxon>Pezizomycotina</taxon>
        <taxon>Leotiomycetes</taxon>
        <taxon>Leotiomycetes incertae sedis</taxon>
        <taxon>Scytalidium</taxon>
    </lineage>
</organism>
<feature type="signal peptide" evidence="2">
    <location>
        <begin position="1"/>
        <end position="25"/>
    </location>
</feature>